<dbReference type="AlphaFoldDB" id="A0A7S4RD41"/>
<dbReference type="Pfam" id="PF07065">
    <property type="entry name" value="D123"/>
    <property type="match status" value="1"/>
</dbReference>
<evidence type="ECO:0000256" key="1">
    <source>
        <dbReference type="SAM" id="MobiDB-lite"/>
    </source>
</evidence>
<proteinExistence type="predicted"/>
<reference evidence="2" key="1">
    <citation type="submission" date="2021-01" db="EMBL/GenBank/DDBJ databases">
        <authorList>
            <person name="Corre E."/>
            <person name="Pelletier E."/>
            <person name="Niang G."/>
            <person name="Scheremetjew M."/>
            <person name="Finn R."/>
            <person name="Kale V."/>
            <person name="Holt S."/>
            <person name="Cochrane G."/>
            <person name="Meng A."/>
            <person name="Brown T."/>
            <person name="Cohen L."/>
        </authorList>
    </citation>
    <scope>NUCLEOTIDE SEQUENCE</scope>
    <source>
        <strain evidence="2">CCMP3105</strain>
    </source>
</reference>
<gene>
    <name evidence="2" type="ORF">AMON00008_LOCUS33741</name>
</gene>
<organism evidence="2">
    <name type="scientific">Alexandrium monilatum</name>
    <dbReference type="NCBI Taxonomy" id="311494"/>
    <lineage>
        <taxon>Eukaryota</taxon>
        <taxon>Sar</taxon>
        <taxon>Alveolata</taxon>
        <taxon>Dinophyceae</taxon>
        <taxon>Gonyaulacales</taxon>
        <taxon>Pyrocystaceae</taxon>
        <taxon>Alexandrium</taxon>
    </lineage>
</organism>
<accession>A0A7S4RD41</accession>
<name>A0A7S4RD41_9DINO</name>
<feature type="region of interest" description="Disordered" evidence="1">
    <location>
        <begin position="1"/>
        <end position="44"/>
    </location>
</feature>
<dbReference type="InterPro" id="IPR009772">
    <property type="entry name" value="CDC123"/>
</dbReference>
<dbReference type="EMBL" id="HBNR01048355">
    <property type="protein sequence ID" value="CAE4610857.1"/>
    <property type="molecule type" value="Transcribed_RNA"/>
</dbReference>
<sequence>MEAAPGAKSCGKGGPTPPPTQTGKSSGRGGGAAAAARPAAPGGGLADLLAARRSSLRRTTPPREQLHLVDVSEQSAAHRQRYFASAADRWLFEPGVAEWTFPTCFLELTAPAARDLVAGAAGTPALRSLEAAIDAEMRRRGWPRSFAKLTTFSPKDSPLVLEAARARLLERPGVRGPAALRALGECMTEALGISGGAEATRLLGSSERVKCDLQDALASQGEKEPTPVPSVCLRSWSGALPVWSEFRGFVWQGQLNAVGQYVYNICFEELQDEATLKRIEADILEAWRTLGPLLVPTQPTCIVDFAWSPDGFAWAGGRKVILIEVNPFDGVNLGMGELTTGIFKLRDNASDLEIVKSGPFELRVKRDAMSEEDFQAIVRGLPSKQREVFERLEAAAR</sequence>
<evidence type="ECO:0008006" key="3">
    <source>
        <dbReference type="Google" id="ProtNLM"/>
    </source>
</evidence>
<evidence type="ECO:0000313" key="2">
    <source>
        <dbReference type="EMBL" id="CAE4610857.1"/>
    </source>
</evidence>
<feature type="compositionally biased region" description="Low complexity" evidence="1">
    <location>
        <begin position="33"/>
        <end position="44"/>
    </location>
</feature>
<protein>
    <recommendedName>
        <fullName evidence="3">Cell division cycle protein 123 homolog</fullName>
    </recommendedName>
</protein>